<reference evidence="8" key="1">
    <citation type="journal article" date="2014" name="Genome Biol. Evol.">
        <title>Pangenome evidence for extensive interdomain horizontal transfer affecting lineage core and shell genes in uncultured planktonic thaumarchaeota and euryarchaeota.</title>
        <authorList>
            <person name="Deschamps P."/>
            <person name="Zivanovic Y."/>
            <person name="Moreira D."/>
            <person name="Rodriguez-Valera F."/>
            <person name="Lopez-Garcia P."/>
        </authorList>
    </citation>
    <scope>NUCLEOTIDE SEQUENCE</scope>
</reference>
<feature type="transmembrane region" description="Helical" evidence="6">
    <location>
        <begin position="160"/>
        <end position="178"/>
    </location>
</feature>
<accession>A0A075GBK8</accession>
<dbReference type="GO" id="GO:0005886">
    <property type="term" value="C:plasma membrane"/>
    <property type="evidence" value="ECO:0007669"/>
    <property type="project" value="UniProtKB-SubCell"/>
</dbReference>
<evidence type="ECO:0000256" key="4">
    <source>
        <dbReference type="ARBA" id="ARBA00022989"/>
    </source>
</evidence>
<dbReference type="Pfam" id="PF00482">
    <property type="entry name" value="T2SSF"/>
    <property type="match status" value="1"/>
</dbReference>
<dbReference type="InterPro" id="IPR056569">
    <property type="entry name" value="ArlJ-like"/>
</dbReference>
<organism evidence="8">
    <name type="scientific">uncultured marine group II/III euryarchaeote KM3_147_B09</name>
    <dbReference type="NCBI Taxonomy" id="1457882"/>
    <lineage>
        <taxon>Archaea</taxon>
        <taxon>Methanobacteriati</taxon>
        <taxon>Methanobacteriota</taxon>
        <taxon>environmental samples</taxon>
    </lineage>
</organism>
<evidence type="ECO:0000313" key="8">
    <source>
        <dbReference type="EMBL" id="AIF01436.1"/>
    </source>
</evidence>
<evidence type="ECO:0000256" key="5">
    <source>
        <dbReference type="ARBA" id="ARBA00023136"/>
    </source>
</evidence>
<dbReference type="PANTHER" id="PTHR35402:SF1">
    <property type="entry name" value="TYPE II SECRETION SYSTEM PROTEIN GSPF DOMAIN-CONTAINING PROTEIN"/>
    <property type="match status" value="1"/>
</dbReference>
<dbReference type="InterPro" id="IPR042094">
    <property type="entry name" value="T2SS_GspF_sf"/>
</dbReference>
<gene>
    <name evidence="8" type="primary">flaJ</name>
    <name evidence="8" type="synonym">flaJ-A</name>
</gene>
<dbReference type="PANTHER" id="PTHR35402">
    <property type="entry name" value="INTEGRAL MEMBRANE PROTEIN-RELATED"/>
    <property type="match status" value="1"/>
</dbReference>
<evidence type="ECO:0000256" key="6">
    <source>
        <dbReference type="SAM" id="Phobius"/>
    </source>
</evidence>
<proteinExistence type="predicted"/>
<keyword evidence="4 6" id="KW-1133">Transmembrane helix</keyword>
<evidence type="ECO:0000256" key="2">
    <source>
        <dbReference type="ARBA" id="ARBA00022475"/>
    </source>
</evidence>
<feature type="transmembrane region" description="Helical" evidence="6">
    <location>
        <begin position="306"/>
        <end position="330"/>
    </location>
</feature>
<dbReference type="Gene3D" id="1.20.81.30">
    <property type="entry name" value="Type II secretion system (T2SS), domain F"/>
    <property type="match status" value="1"/>
</dbReference>
<keyword evidence="2" id="KW-1003">Cell membrane</keyword>
<dbReference type="InterPro" id="IPR018076">
    <property type="entry name" value="T2SS_GspF_dom"/>
</dbReference>
<sequence>MAIKGNLQKKVYTDNRTGVKRRWMEYWKVNRWLKVRDKSTDWGPIFIVFISIVLSLFFFALAKINHDTDGITTMVDDDRDKQFDNPWAMNDGRFSFTFGETVDPNIPDQNCNIDQAQCITGLGLFSFRSNESRDAELNDDAIESEMAATEWYRSYPEVSAIDYIIFGIVSLMLPYGIYGYRRDQIRARVEEKFPDFLRDLAEYWKGGLSMTVAIQTLAKGEYGNLNDEVNKMASQISWGVSFGEVLEMFTERVTSPIVTRAVRMVDEANRAGGRISDILLAASYDAKEIKALETERRQEVGSYVMVIYASFFVYLGIILVLASTFIPAIVDSSATTGGAGMSIGNLQIKEMNEVWISTMFLYSLMVQGIGNGLAAGLMSTGRLYSAFRQASFLLLLGWFIFELTGIATSMITPQI</sequence>
<feature type="domain" description="Type II secretion system protein GspF" evidence="7">
    <location>
        <begin position="196"/>
        <end position="321"/>
    </location>
</feature>
<evidence type="ECO:0000256" key="3">
    <source>
        <dbReference type="ARBA" id="ARBA00022692"/>
    </source>
</evidence>
<keyword evidence="3 6" id="KW-0812">Transmembrane</keyword>
<protein>
    <submittedName>
        <fullName evidence="8">Type II secretion system protein (FlaJ-A, flaJ)</fullName>
    </submittedName>
</protein>
<feature type="transmembrane region" description="Helical" evidence="6">
    <location>
        <begin position="354"/>
        <end position="378"/>
    </location>
</feature>
<feature type="transmembrane region" description="Helical" evidence="6">
    <location>
        <begin position="42"/>
        <end position="62"/>
    </location>
</feature>
<comment type="subcellular location">
    <subcellularLocation>
        <location evidence="1">Cell membrane</location>
        <topology evidence="1">Multi-pass membrane protein</topology>
    </subcellularLocation>
</comment>
<dbReference type="AlphaFoldDB" id="A0A075GBK8"/>
<feature type="transmembrane region" description="Helical" evidence="6">
    <location>
        <begin position="390"/>
        <end position="411"/>
    </location>
</feature>
<evidence type="ECO:0000259" key="7">
    <source>
        <dbReference type="Pfam" id="PF00482"/>
    </source>
</evidence>
<name>A0A075GBK8_9EURY</name>
<evidence type="ECO:0000256" key="1">
    <source>
        <dbReference type="ARBA" id="ARBA00004651"/>
    </source>
</evidence>
<dbReference type="EMBL" id="KF900620">
    <property type="protein sequence ID" value="AIF01436.1"/>
    <property type="molecule type" value="Genomic_DNA"/>
</dbReference>
<keyword evidence="5 6" id="KW-0472">Membrane</keyword>